<dbReference type="SUPFAM" id="SSF54106">
    <property type="entry name" value="LysM domain"/>
    <property type="match status" value="1"/>
</dbReference>
<keyword evidence="5" id="KW-1185">Reference proteome</keyword>
<dbReference type="EMBL" id="SLUL01000001">
    <property type="protein sequence ID" value="TCL53131.1"/>
    <property type="molecule type" value="Genomic_DNA"/>
</dbReference>
<proteinExistence type="predicted"/>
<keyword evidence="2" id="KW-0812">Transmembrane</keyword>
<gene>
    <name evidence="4" type="ORF">EDD69_101138</name>
</gene>
<feature type="compositionally biased region" description="Basic and acidic residues" evidence="1">
    <location>
        <begin position="1"/>
        <end position="33"/>
    </location>
</feature>
<dbReference type="AlphaFoldDB" id="A0A4R1QKD2"/>
<dbReference type="OrthoDB" id="2583609at2"/>
<dbReference type="RefSeq" id="WP_132947041.1">
    <property type="nucleotide sequence ID" value="NZ_SLUL01000001.1"/>
</dbReference>
<organism evidence="4 5">
    <name type="scientific">Thermolongibacillus altinsuensis</name>
    <dbReference type="NCBI Taxonomy" id="575256"/>
    <lineage>
        <taxon>Bacteria</taxon>
        <taxon>Bacillati</taxon>
        <taxon>Bacillota</taxon>
        <taxon>Bacilli</taxon>
        <taxon>Bacillales</taxon>
        <taxon>Anoxybacillaceae</taxon>
        <taxon>Thermolongibacillus</taxon>
    </lineage>
</organism>
<dbReference type="PROSITE" id="PS51782">
    <property type="entry name" value="LYSM"/>
    <property type="match status" value="1"/>
</dbReference>
<evidence type="ECO:0000256" key="2">
    <source>
        <dbReference type="SAM" id="Phobius"/>
    </source>
</evidence>
<dbReference type="CDD" id="cd00118">
    <property type="entry name" value="LysM"/>
    <property type="match status" value="1"/>
</dbReference>
<keyword evidence="2" id="KW-1133">Transmembrane helix</keyword>
<keyword evidence="2" id="KW-0472">Membrane</keyword>
<dbReference type="InterPro" id="IPR036779">
    <property type="entry name" value="LysM_dom_sf"/>
</dbReference>
<evidence type="ECO:0000256" key="1">
    <source>
        <dbReference type="SAM" id="MobiDB-lite"/>
    </source>
</evidence>
<name>A0A4R1QKD2_9BACL</name>
<evidence type="ECO:0000313" key="4">
    <source>
        <dbReference type="EMBL" id="TCL53131.1"/>
    </source>
</evidence>
<dbReference type="Pfam" id="PF01476">
    <property type="entry name" value="LysM"/>
    <property type="match status" value="1"/>
</dbReference>
<reference evidence="4 5" key="1">
    <citation type="submission" date="2019-03" db="EMBL/GenBank/DDBJ databases">
        <title>Genomic Encyclopedia of Type Strains, Phase IV (KMG-IV): sequencing the most valuable type-strain genomes for metagenomic binning, comparative biology and taxonomic classification.</title>
        <authorList>
            <person name="Goeker M."/>
        </authorList>
    </citation>
    <scope>NUCLEOTIDE SEQUENCE [LARGE SCALE GENOMIC DNA]</scope>
    <source>
        <strain evidence="4 5">DSM 24979</strain>
    </source>
</reference>
<feature type="domain" description="LysM" evidence="3">
    <location>
        <begin position="139"/>
        <end position="185"/>
    </location>
</feature>
<dbReference type="Gene3D" id="3.10.350.10">
    <property type="entry name" value="LysM domain"/>
    <property type="match status" value="1"/>
</dbReference>
<dbReference type="SMART" id="SM00257">
    <property type="entry name" value="LysM"/>
    <property type="match status" value="1"/>
</dbReference>
<evidence type="ECO:0000313" key="5">
    <source>
        <dbReference type="Proteomes" id="UP000295658"/>
    </source>
</evidence>
<protein>
    <submittedName>
        <fullName evidence="4">LysM domain-containing protein</fullName>
    </submittedName>
</protein>
<accession>A0A4R1QKD2</accession>
<feature type="region of interest" description="Disordered" evidence="1">
    <location>
        <begin position="99"/>
        <end position="131"/>
    </location>
</feature>
<sequence>MNRREHVDQAEQLRKQMEGIDIDKQGDDRREEEMALPPRSEVHKKKKTKWKIKHPLVRLLALFFILLPISILSIYYLSDKRPAQIVTIDRSGSYETVDIEKKRTEETKTTPSLPSGEQNENKSEDIGENADEPVEPSFIYHTVQENETLYSIAMKYYENTKGMDLIKEWNNLKSAKLHKGQVLKIPIIDGEK</sequence>
<feature type="region of interest" description="Disordered" evidence="1">
    <location>
        <begin position="1"/>
        <end position="42"/>
    </location>
</feature>
<feature type="transmembrane region" description="Helical" evidence="2">
    <location>
        <begin position="56"/>
        <end position="77"/>
    </location>
</feature>
<evidence type="ECO:0000259" key="3">
    <source>
        <dbReference type="PROSITE" id="PS51782"/>
    </source>
</evidence>
<feature type="compositionally biased region" description="Basic and acidic residues" evidence="1">
    <location>
        <begin position="99"/>
        <end position="108"/>
    </location>
</feature>
<dbReference type="InterPro" id="IPR018392">
    <property type="entry name" value="LysM"/>
</dbReference>
<dbReference type="Proteomes" id="UP000295658">
    <property type="component" value="Unassembled WGS sequence"/>
</dbReference>
<comment type="caution">
    <text evidence="4">The sequence shown here is derived from an EMBL/GenBank/DDBJ whole genome shotgun (WGS) entry which is preliminary data.</text>
</comment>